<keyword evidence="3" id="KW-0012">Acyltransferase</keyword>
<evidence type="ECO:0000256" key="1">
    <source>
        <dbReference type="SAM" id="Phobius"/>
    </source>
</evidence>
<reference evidence="3 4" key="1">
    <citation type="submission" date="2017-11" db="EMBL/GenBank/DDBJ databases">
        <title>Complete genome of Rhizobium leguminosarum Norway, an ineffective micro-symbiont.</title>
        <authorList>
            <person name="Hoffrichter A."/>
            <person name="Liang J."/>
            <person name="Brachmann A."/>
            <person name="Marin M."/>
        </authorList>
    </citation>
    <scope>NUCLEOTIDE SEQUENCE [LARGE SCALE GENOMIC DNA]</scope>
    <source>
        <strain evidence="3 4">Norway</strain>
    </source>
</reference>
<sequence length="379" mass="42140">MGNVVGGGRIGCLDGMRGIAALWVLIGHAHLLTGFEVPVIGDPDLGVDLFIMLSGFLMVFHYQLRRDREPWESPDTWRFFWTRRFCRIAPLYYVLLVVALALGPYLYDVRMIIDAFNGKPPQAATRYVDGSIANYLTHLTFIFGLIPHYAYRTALPDWSIGLEMQFYVALPFLMIIIGRVGWLKGIVGIVILSVVTALAVHRLGVRFPMPTFLPMKMHVFAAGMLLAGALWMKPNRRAYLAFVVATLLVLIPIGGAMTVLHQAVRVCLVALFFGLVHVDRLPRVVAGVARPVGAFLGNRFCHHLGELSFGAYLIHLLVMLPVIATLIQNYPMTDPSRWAVTLIITVPIVYALAWVGYNFIELQGQKAGKALSRPRTISA</sequence>
<keyword evidence="3" id="KW-0808">Transferase</keyword>
<feature type="transmembrane region" description="Helical" evidence="1">
    <location>
        <begin position="339"/>
        <end position="360"/>
    </location>
</feature>
<protein>
    <submittedName>
        <fullName evidence="3">Peptidoglycan/LPS O-acetylase OafA/YrhL, contains acyltransferase and SGNH-hydrolase domain</fullName>
    </submittedName>
</protein>
<feature type="transmembrane region" description="Helical" evidence="1">
    <location>
        <begin position="212"/>
        <end position="232"/>
    </location>
</feature>
<evidence type="ECO:0000313" key="4">
    <source>
        <dbReference type="Proteomes" id="UP000238523"/>
    </source>
</evidence>
<feature type="transmembrane region" description="Helical" evidence="1">
    <location>
        <begin position="238"/>
        <end position="260"/>
    </location>
</feature>
<evidence type="ECO:0000313" key="3">
    <source>
        <dbReference type="EMBL" id="AUW45323.1"/>
    </source>
</evidence>
<gene>
    <name evidence="3" type="ORF">CUJ84_Chr005032</name>
</gene>
<dbReference type="GO" id="GO:0016787">
    <property type="term" value="F:hydrolase activity"/>
    <property type="evidence" value="ECO:0007669"/>
    <property type="project" value="UniProtKB-KW"/>
</dbReference>
<dbReference type="EMBL" id="CP025012">
    <property type="protein sequence ID" value="AUW45323.1"/>
    <property type="molecule type" value="Genomic_DNA"/>
</dbReference>
<evidence type="ECO:0000259" key="2">
    <source>
        <dbReference type="Pfam" id="PF01757"/>
    </source>
</evidence>
<dbReference type="GO" id="GO:0000271">
    <property type="term" value="P:polysaccharide biosynthetic process"/>
    <property type="evidence" value="ECO:0007669"/>
    <property type="project" value="TreeGrafter"/>
</dbReference>
<keyword evidence="3" id="KW-0378">Hydrolase</keyword>
<name>A0A2K9ZAR5_RHILE</name>
<keyword evidence="1" id="KW-0812">Transmembrane</keyword>
<dbReference type="RefSeq" id="WP_105007937.1">
    <property type="nucleotide sequence ID" value="NZ_CP025012.1"/>
</dbReference>
<dbReference type="InterPro" id="IPR002656">
    <property type="entry name" value="Acyl_transf_3_dom"/>
</dbReference>
<feature type="transmembrane region" description="Helical" evidence="1">
    <location>
        <begin position="309"/>
        <end position="327"/>
    </location>
</feature>
<dbReference type="PANTHER" id="PTHR23028">
    <property type="entry name" value="ACETYLTRANSFERASE"/>
    <property type="match status" value="1"/>
</dbReference>
<organism evidence="3 4">
    <name type="scientific">Rhizobium leguminosarum</name>
    <dbReference type="NCBI Taxonomy" id="384"/>
    <lineage>
        <taxon>Bacteria</taxon>
        <taxon>Pseudomonadati</taxon>
        <taxon>Pseudomonadota</taxon>
        <taxon>Alphaproteobacteria</taxon>
        <taxon>Hyphomicrobiales</taxon>
        <taxon>Rhizobiaceae</taxon>
        <taxon>Rhizobium/Agrobacterium group</taxon>
        <taxon>Rhizobium</taxon>
    </lineage>
</organism>
<keyword evidence="1" id="KW-1133">Transmembrane helix</keyword>
<dbReference type="GO" id="GO:0016747">
    <property type="term" value="F:acyltransferase activity, transferring groups other than amino-acyl groups"/>
    <property type="evidence" value="ECO:0007669"/>
    <property type="project" value="InterPro"/>
</dbReference>
<proteinExistence type="predicted"/>
<feature type="transmembrane region" description="Helical" evidence="1">
    <location>
        <begin position="182"/>
        <end position="200"/>
    </location>
</feature>
<dbReference type="AlphaFoldDB" id="A0A2K9ZAR5"/>
<feature type="transmembrane region" description="Helical" evidence="1">
    <location>
        <begin position="46"/>
        <end position="64"/>
    </location>
</feature>
<dbReference type="PANTHER" id="PTHR23028:SF53">
    <property type="entry name" value="ACYL_TRANSF_3 DOMAIN-CONTAINING PROTEIN"/>
    <property type="match status" value="1"/>
</dbReference>
<dbReference type="InterPro" id="IPR050879">
    <property type="entry name" value="Acyltransferase_3"/>
</dbReference>
<feature type="transmembrane region" description="Helical" evidence="1">
    <location>
        <begin position="20"/>
        <end position="40"/>
    </location>
</feature>
<dbReference type="Proteomes" id="UP000238523">
    <property type="component" value="Chromosome"/>
</dbReference>
<dbReference type="Pfam" id="PF01757">
    <property type="entry name" value="Acyl_transf_3"/>
    <property type="match status" value="1"/>
</dbReference>
<keyword evidence="1" id="KW-0472">Membrane</keyword>
<accession>A0A2K9ZAR5</accession>
<feature type="transmembrane region" description="Helical" evidence="1">
    <location>
        <begin position="127"/>
        <end position="146"/>
    </location>
</feature>
<feature type="domain" description="Acyltransferase 3" evidence="2">
    <location>
        <begin position="12"/>
        <end position="354"/>
    </location>
</feature>
<dbReference type="GO" id="GO:0016020">
    <property type="term" value="C:membrane"/>
    <property type="evidence" value="ECO:0007669"/>
    <property type="project" value="TreeGrafter"/>
</dbReference>
<feature type="transmembrane region" description="Helical" evidence="1">
    <location>
        <begin position="85"/>
        <end position="107"/>
    </location>
</feature>